<gene>
    <name evidence="3" type="ORF">JKP88DRAFT_312662</name>
</gene>
<reference evidence="3" key="1">
    <citation type="submission" date="2021-02" db="EMBL/GenBank/DDBJ databases">
        <title>First Annotated Genome of the Yellow-green Alga Tribonema minus.</title>
        <authorList>
            <person name="Mahan K.M."/>
        </authorList>
    </citation>
    <scope>NUCLEOTIDE SEQUENCE</scope>
    <source>
        <strain evidence="3">UTEX B ZZ1240</strain>
    </source>
</reference>
<dbReference type="SUPFAM" id="SSF51430">
    <property type="entry name" value="NAD(P)-linked oxidoreductase"/>
    <property type="match status" value="1"/>
</dbReference>
<evidence type="ECO:0000313" key="3">
    <source>
        <dbReference type="EMBL" id="KAG5185354.1"/>
    </source>
</evidence>
<proteinExistence type="predicted"/>
<protein>
    <submittedName>
        <fullName evidence="3">NADP-dependent oxidoreductase domain-containing protein</fullName>
    </submittedName>
</protein>
<dbReference type="PANTHER" id="PTHR43625">
    <property type="entry name" value="AFLATOXIN B1 ALDEHYDE REDUCTASE"/>
    <property type="match status" value="1"/>
</dbReference>
<dbReference type="Proteomes" id="UP000664859">
    <property type="component" value="Unassembled WGS sequence"/>
</dbReference>
<dbReference type="OrthoDB" id="37537at2759"/>
<dbReference type="PANTHER" id="PTHR43625:SF5">
    <property type="entry name" value="PYRIDOXAL REDUCTASE, CHLOROPLASTIC"/>
    <property type="match status" value="1"/>
</dbReference>
<feature type="domain" description="NADP-dependent oxidoreductase" evidence="2">
    <location>
        <begin position="47"/>
        <end position="382"/>
    </location>
</feature>
<dbReference type="InterPro" id="IPR036812">
    <property type="entry name" value="NAD(P)_OxRdtase_dom_sf"/>
</dbReference>
<accession>A0A835Z353</accession>
<dbReference type="InterPro" id="IPR023210">
    <property type="entry name" value="NADP_OxRdtase_dom"/>
</dbReference>
<evidence type="ECO:0000259" key="2">
    <source>
        <dbReference type="Pfam" id="PF00248"/>
    </source>
</evidence>
<comment type="caution">
    <text evidence="3">The sequence shown here is derived from an EMBL/GenBank/DDBJ whole genome shotgun (WGS) entry which is preliminary data.</text>
</comment>
<name>A0A835Z353_9STRA</name>
<dbReference type="EMBL" id="JAFCMP010000135">
    <property type="protein sequence ID" value="KAG5185354.1"/>
    <property type="molecule type" value="Genomic_DNA"/>
</dbReference>
<keyword evidence="4" id="KW-1185">Reference proteome</keyword>
<dbReference type="Gene3D" id="3.20.20.100">
    <property type="entry name" value="NADP-dependent oxidoreductase domain"/>
    <property type="match status" value="1"/>
</dbReference>
<sequence>MLKDVPGEDSGVGASGELPEWDADTPFTIPKSLLSRVAKFEVPHEIGTGTLAWGDSERGFIGDPKQRPKAAQGEFNPADLQGAFETMLESGLAFFDTAETYGSKSIKDGMSAEQLLGRFIQESQADARPMVGAKYTPVLWPGAAVGGLLPRAGRRAVVKALQRSLDRLGLAYVDLYSLHFPTGRYIGGLGALAEGLAQARERGLCRHVGVCNMNGAQASVRDFKEKLAKFDVPLIANQIEYSLADQTAAEDGTIAECKRQGILVFAHTPLGRGLATGVNTASDPTGGRPGAPRYVFRDLEPLLPVHQALAAVATMASSRLSQDESAPIRKVTTTQQISINYIRAKGLVPLPGITNRKQALEVAGCLGWRLNGEEVEMLDDAYQQYKAKAGGAVVKRSPPPQRR</sequence>
<dbReference type="AlphaFoldDB" id="A0A835Z353"/>
<keyword evidence="1" id="KW-0560">Oxidoreductase</keyword>
<organism evidence="3 4">
    <name type="scientific">Tribonema minus</name>
    <dbReference type="NCBI Taxonomy" id="303371"/>
    <lineage>
        <taxon>Eukaryota</taxon>
        <taxon>Sar</taxon>
        <taxon>Stramenopiles</taxon>
        <taxon>Ochrophyta</taxon>
        <taxon>PX clade</taxon>
        <taxon>Xanthophyceae</taxon>
        <taxon>Tribonematales</taxon>
        <taxon>Tribonemataceae</taxon>
        <taxon>Tribonema</taxon>
    </lineage>
</organism>
<dbReference type="GO" id="GO:0016491">
    <property type="term" value="F:oxidoreductase activity"/>
    <property type="evidence" value="ECO:0007669"/>
    <property type="project" value="UniProtKB-KW"/>
</dbReference>
<evidence type="ECO:0000256" key="1">
    <source>
        <dbReference type="ARBA" id="ARBA00023002"/>
    </source>
</evidence>
<dbReference type="InterPro" id="IPR050791">
    <property type="entry name" value="Aldo-Keto_reductase"/>
</dbReference>
<dbReference type="Pfam" id="PF00248">
    <property type="entry name" value="Aldo_ket_red"/>
    <property type="match status" value="1"/>
</dbReference>
<evidence type="ECO:0000313" key="4">
    <source>
        <dbReference type="Proteomes" id="UP000664859"/>
    </source>
</evidence>
<dbReference type="GO" id="GO:0005737">
    <property type="term" value="C:cytoplasm"/>
    <property type="evidence" value="ECO:0007669"/>
    <property type="project" value="TreeGrafter"/>
</dbReference>